<evidence type="ECO:0000313" key="3">
    <source>
        <dbReference type="Proteomes" id="UP000315673"/>
    </source>
</evidence>
<organism evidence="2 3">
    <name type="scientific">Sphingomonas panacisoli</name>
    <dbReference type="NCBI Taxonomy" id="1813879"/>
    <lineage>
        <taxon>Bacteria</taxon>
        <taxon>Pseudomonadati</taxon>
        <taxon>Pseudomonadota</taxon>
        <taxon>Alphaproteobacteria</taxon>
        <taxon>Sphingomonadales</taxon>
        <taxon>Sphingomonadaceae</taxon>
        <taxon>Sphingomonas</taxon>
    </lineage>
</organism>
<protein>
    <submittedName>
        <fullName evidence="2">Cupin-like domain-containing protein</fullName>
    </submittedName>
</protein>
<proteinExistence type="predicted"/>
<dbReference type="PROSITE" id="PS51184">
    <property type="entry name" value="JMJC"/>
    <property type="match status" value="1"/>
</dbReference>
<dbReference type="PANTHER" id="PTHR12461">
    <property type="entry name" value="HYPOXIA-INDUCIBLE FACTOR 1 ALPHA INHIBITOR-RELATED"/>
    <property type="match status" value="1"/>
</dbReference>
<dbReference type="SMART" id="SM00558">
    <property type="entry name" value="JmjC"/>
    <property type="match status" value="1"/>
</dbReference>
<dbReference type="Gene3D" id="2.60.120.10">
    <property type="entry name" value="Jelly Rolls"/>
    <property type="match status" value="1"/>
</dbReference>
<dbReference type="Proteomes" id="UP000315673">
    <property type="component" value="Chromosome"/>
</dbReference>
<dbReference type="InterPro" id="IPR014710">
    <property type="entry name" value="RmlC-like_jellyroll"/>
</dbReference>
<gene>
    <name evidence="2" type="ORF">FPZ24_15800</name>
</gene>
<dbReference type="OrthoDB" id="479699at2"/>
<dbReference type="EMBL" id="CP042306">
    <property type="protein sequence ID" value="QDZ08750.1"/>
    <property type="molecule type" value="Genomic_DNA"/>
</dbReference>
<dbReference type="RefSeq" id="WP_146573599.1">
    <property type="nucleotide sequence ID" value="NZ_CP042306.1"/>
</dbReference>
<evidence type="ECO:0000259" key="1">
    <source>
        <dbReference type="PROSITE" id="PS51184"/>
    </source>
</evidence>
<accession>A0A5B8LNT1</accession>
<dbReference type="Pfam" id="PF13621">
    <property type="entry name" value="Cupin_8"/>
    <property type="match status" value="1"/>
</dbReference>
<dbReference type="AlphaFoldDB" id="A0A5B8LNT1"/>
<feature type="domain" description="JmjC" evidence="1">
    <location>
        <begin position="98"/>
        <end position="276"/>
    </location>
</feature>
<dbReference type="InterPro" id="IPR003347">
    <property type="entry name" value="JmjC_dom"/>
</dbReference>
<dbReference type="SUPFAM" id="SSF51197">
    <property type="entry name" value="Clavaminate synthase-like"/>
    <property type="match status" value="1"/>
</dbReference>
<name>A0A5B8LNT1_9SPHN</name>
<keyword evidence="3" id="KW-1185">Reference proteome</keyword>
<dbReference type="KEGG" id="spai:FPZ24_15800"/>
<sequence length="341" mass="38225">MAEADPGIFGTLARIPEVAIDGPAALDAQLRAAKGPFVVRELVADWPLVQAGKSSAREARDYIARRRRDRPFTVSVGEAGSDGRMFYDAAMAMNFRTMRAKLPEIFAKIDELGDEELPIYLASIDLHEYFDGLHEANHVDLGDRVTLDSIWMGTRTRIAAHNDIPDNLACVAVGRRRFTLFPHEQFRNLYLGPIDNTPAGRAVSMVDFHAPDLGAHPRFSEALAHAQVAELAAGDALYIPAMWWHHVEGLDPFNVLVNYWWRETPRWLGQPQDALNHAILAIRDLPDDAKARWRDLFDYYVFGNGDDVTAHIPEEGRSILAPLNPETAGRIRAFLLRQLSQ</sequence>
<reference evidence="2 3" key="1">
    <citation type="submission" date="2019-07" db="EMBL/GenBank/DDBJ databases">
        <title>Full genome sequence of Sphingomonas sp. 4R-6-7(HKS19).</title>
        <authorList>
            <person name="Im W.-T."/>
        </authorList>
    </citation>
    <scope>NUCLEOTIDE SEQUENCE [LARGE SCALE GENOMIC DNA]</scope>
    <source>
        <strain evidence="2 3">HKS19</strain>
    </source>
</reference>
<dbReference type="InterPro" id="IPR041667">
    <property type="entry name" value="Cupin_8"/>
</dbReference>
<dbReference type="PANTHER" id="PTHR12461:SF105">
    <property type="entry name" value="HYPOXIA-INDUCIBLE FACTOR 1-ALPHA INHIBITOR"/>
    <property type="match status" value="1"/>
</dbReference>
<evidence type="ECO:0000313" key="2">
    <source>
        <dbReference type="EMBL" id="QDZ08750.1"/>
    </source>
</evidence>